<dbReference type="AlphaFoldDB" id="A0A1J0A9E0"/>
<evidence type="ECO:0000313" key="6">
    <source>
        <dbReference type="EMBL" id="APB32547.1"/>
    </source>
</evidence>
<dbReference type="OrthoDB" id="9806726at2"/>
<keyword evidence="2" id="KW-0813">Transport</keyword>
<dbReference type="EMBL" id="CP017675">
    <property type="protein sequence ID" value="APB32547.1"/>
    <property type="molecule type" value="Genomic_DNA"/>
</dbReference>
<sequence>MPQMMSVDIENVTVNYHDKVALHGVNLSLQPGSIVGLVGMNGSGKSTLFKTIMGLIAPTIGRVTIEGLPIRLAQKRGRVAYIPQTEQVDWQFPVSVQDVVLMGRYGYMNWLRIPRPVDRRIVQDSLLRVDMLALKDRQIGELSGGQKKRAFLARALAQQANILLLDEPFNGVDVKTEQTMIKLLMELRRFGHTILVSTHDLSSVSTFCDQTIFINQTILAYGATQEVFTPENLSRTFGGYCPPNSNIH</sequence>
<accession>A0A1J0A9E0</accession>
<protein>
    <submittedName>
        <fullName evidence="6">Manganese transport system ATP-binding protein mntA</fullName>
    </submittedName>
</protein>
<organism evidence="6 7">
    <name type="scientific">Gloeomargarita lithophora Alchichica-D10</name>
    <dbReference type="NCBI Taxonomy" id="1188229"/>
    <lineage>
        <taxon>Bacteria</taxon>
        <taxon>Bacillati</taxon>
        <taxon>Cyanobacteriota</taxon>
        <taxon>Cyanophyceae</taxon>
        <taxon>Gloeomargaritales</taxon>
        <taxon>Gloeomargaritaceae</taxon>
        <taxon>Gloeomargarita</taxon>
    </lineage>
</organism>
<dbReference type="InterPro" id="IPR017871">
    <property type="entry name" value="ABC_transporter-like_CS"/>
</dbReference>
<evidence type="ECO:0000259" key="5">
    <source>
        <dbReference type="PROSITE" id="PS50893"/>
    </source>
</evidence>
<dbReference type="FunFam" id="3.40.50.300:FF:000134">
    <property type="entry name" value="Iron-enterobactin ABC transporter ATP-binding protein"/>
    <property type="match status" value="1"/>
</dbReference>
<dbReference type="PANTHER" id="PTHR42734">
    <property type="entry name" value="METAL TRANSPORT SYSTEM ATP-BINDING PROTEIN TM_0124-RELATED"/>
    <property type="match status" value="1"/>
</dbReference>
<dbReference type="RefSeq" id="WP_071453273.1">
    <property type="nucleotide sequence ID" value="NZ_CP017675.1"/>
</dbReference>
<dbReference type="CDD" id="cd03235">
    <property type="entry name" value="ABC_Metallic_Cations"/>
    <property type="match status" value="1"/>
</dbReference>
<dbReference type="Gene3D" id="3.40.50.300">
    <property type="entry name" value="P-loop containing nucleotide triphosphate hydrolases"/>
    <property type="match status" value="1"/>
</dbReference>
<dbReference type="InterPro" id="IPR003439">
    <property type="entry name" value="ABC_transporter-like_ATP-bd"/>
</dbReference>
<dbReference type="InterPro" id="IPR050153">
    <property type="entry name" value="Metal_Ion_Import_ABC"/>
</dbReference>
<dbReference type="PANTHER" id="PTHR42734:SF5">
    <property type="entry name" value="IRON TRANSPORT SYSTEM ATP-BINDING PROTEIN HI_0361-RELATED"/>
    <property type="match status" value="1"/>
</dbReference>
<dbReference type="Proteomes" id="UP000180235">
    <property type="component" value="Chromosome"/>
</dbReference>
<dbReference type="InterPro" id="IPR027417">
    <property type="entry name" value="P-loop_NTPase"/>
</dbReference>
<evidence type="ECO:0000256" key="1">
    <source>
        <dbReference type="ARBA" id="ARBA00005417"/>
    </source>
</evidence>
<dbReference type="KEGG" id="glt:GlitD10_0246"/>
<dbReference type="GO" id="GO:0016887">
    <property type="term" value="F:ATP hydrolysis activity"/>
    <property type="evidence" value="ECO:0007669"/>
    <property type="project" value="InterPro"/>
</dbReference>
<comment type="similarity">
    <text evidence="1">Belongs to the ABC transporter superfamily.</text>
</comment>
<reference evidence="6 7" key="1">
    <citation type="submission" date="2016-10" db="EMBL/GenBank/DDBJ databases">
        <title>Description of Gloeomargarita lithophora gen. nov., sp. nov., a thylakoid-bearing basal-branching cyanobacterium with intracellular carbonates, and proposal for Gloeomargaritales ord. nov.</title>
        <authorList>
            <person name="Moreira D."/>
            <person name="Tavera R."/>
            <person name="Benzerara K."/>
            <person name="Skouri-Panet F."/>
            <person name="Couradeau E."/>
            <person name="Gerard E."/>
            <person name="Loussert C."/>
            <person name="Novelo E."/>
            <person name="Zivanovic Y."/>
            <person name="Lopez-Garcia P."/>
        </authorList>
    </citation>
    <scope>NUCLEOTIDE SEQUENCE [LARGE SCALE GENOMIC DNA]</scope>
    <source>
        <strain evidence="6 7">D10</strain>
    </source>
</reference>
<keyword evidence="7" id="KW-1185">Reference proteome</keyword>
<keyword evidence="3" id="KW-0547">Nucleotide-binding</keyword>
<evidence type="ECO:0000313" key="7">
    <source>
        <dbReference type="Proteomes" id="UP000180235"/>
    </source>
</evidence>
<dbReference type="GO" id="GO:0005524">
    <property type="term" value="F:ATP binding"/>
    <property type="evidence" value="ECO:0007669"/>
    <property type="project" value="UniProtKB-KW"/>
</dbReference>
<evidence type="ECO:0000256" key="2">
    <source>
        <dbReference type="ARBA" id="ARBA00022448"/>
    </source>
</evidence>
<dbReference type="SUPFAM" id="SSF52540">
    <property type="entry name" value="P-loop containing nucleoside triphosphate hydrolases"/>
    <property type="match status" value="1"/>
</dbReference>
<name>A0A1J0A9E0_9CYAN</name>
<keyword evidence="4 6" id="KW-0067">ATP-binding</keyword>
<gene>
    <name evidence="6" type="ORF">GlitD10_0246</name>
</gene>
<dbReference type="Pfam" id="PF00005">
    <property type="entry name" value="ABC_tran"/>
    <property type="match status" value="1"/>
</dbReference>
<proteinExistence type="inferred from homology"/>
<dbReference type="PROSITE" id="PS00211">
    <property type="entry name" value="ABC_TRANSPORTER_1"/>
    <property type="match status" value="1"/>
</dbReference>
<dbReference type="PROSITE" id="PS50893">
    <property type="entry name" value="ABC_TRANSPORTER_2"/>
    <property type="match status" value="1"/>
</dbReference>
<feature type="domain" description="ABC transporter" evidence="5">
    <location>
        <begin position="7"/>
        <end position="241"/>
    </location>
</feature>
<dbReference type="SMART" id="SM00382">
    <property type="entry name" value="AAA"/>
    <property type="match status" value="1"/>
</dbReference>
<evidence type="ECO:0000256" key="3">
    <source>
        <dbReference type="ARBA" id="ARBA00022741"/>
    </source>
</evidence>
<dbReference type="InterPro" id="IPR003593">
    <property type="entry name" value="AAA+_ATPase"/>
</dbReference>
<evidence type="ECO:0000256" key="4">
    <source>
        <dbReference type="ARBA" id="ARBA00022840"/>
    </source>
</evidence>
<dbReference type="STRING" id="1188229.GlitD10_0246"/>